<evidence type="ECO:0000256" key="2">
    <source>
        <dbReference type="ARBA" id="ARBA00022821"/>
    </source>
</evidence>
<dbReference type="InterPro" id="IPR023346">
    <property type="entry name" value="Lysozyme-like_dom_sf"/>
</dbReference>
<evidence type="ECO:0000313" key="6">
    <source>
        <dbReference type="Proteomes" id="UP001642487"/>
    </source>
</evidence>
<organism evidence="5 6">
    <name type="scientific">Citrullus colocynthis</name>
    <name type="common">colocynth</name>
    <dbReference type="NCBI Taxonomy" id="252529"/>
    <lineage>
        <taxon>Eukaryota</taxon>
        <taxon>Viridiplantae</taxon>
        <taxon>Streptophyta</taxon>
        <taxon>Embryophyta</taxon>
        <taxon>Tracheophyta</taxon>
        <taxon>Spermatophyta</taxon>
        <taxon>Magnoliopsida</taxon>
        <taxon>eudicotyledons</taxon>
        <taxon>Gunneridae</taxon>
        <taxon>Pentapetalae</taxon>
        <taxon>rosids</taxon>
        <taxon>fabids</taxon>
        <taxon>Cucurbitales</taxon>
        <taxon>Cucurbitaceae</taxon>
        <taxon>Benincaseae</taxon>
        <taxon>Citrullus</taxon>
    </lineage>
</organism>
<dbReference type="EMBL" id="OZ021738">
    <property type="protein sequence ID" value="CAK9320807.1"/>
    <property type="molecule type" value="Genomic_DNA"/>
</dbReference>
<keyword evidence="1" id="KW-0147">Chitin-binding</keyword>
<keyword evidence="2" id="KW-0611">Plant defense</keyword>
<gene>
    <name evidence="5" type="ORF">CITCOLO1_LOCUS12863</name>
</gene>
<dbReference type="CDD" id="cd00325">
    <property type="entry name" value="chitinase_GH19"/>
    <property type="match status" value="1"/>
</dbReference>
<reference evidence="5 6" key="1">
    <citation type="submission" date="2024-03" db="EMBL/GenBank/DDBJ databases">
        <authorList>
            <person name="Gkanogiannis A."/>
            <person name="Becerra Lopez-Lavalle L."/>
        </authorList>
    </citation>
    <scope>NUCLEOTIDE SEQUENCE [LARGE SCALE GENOMIC DNA]</scope>
</reference>
<feature type="domain" description="Glycoside hydrolase family 19 catalytic" evidence="4">
    <location>
        <begin position="203"/>
        <end position="276"/>
    </location>
</feature>
<dbReference type="SUPFAM" id="SSF53955">
    <property type="entry name" value="Lysozyme-like"/>
    <property type="match status" value="1"/>
</dbReference>
<sequence>MDGGGGDVTDGLRSNVDGRPAALFAQTGCVAASMGGAAPPSPTVVLIVKANVDRVAQLRHRAVDQATLPRSLPPLFSIECSSIKTIHDALAMDSIVTMLSLLLLSPFEALVLREMLLHVKGSSQLFWLKVLMRLLVDGQRHQMVHMHGDIVSELNQDASYRQLQLRTSWKIFRVEFAKRSRFSWQRCRDIFQVSHLVLDDTTRKQPSSHNVIIGNWKPSNADTFAGRVPGYGVITNIINGGLECGHGPDNRVADRIGFYKRYCDILGVSYGSNLACYNQKPFA</sequence>
<dbReference type="PANTHER" id="PTHR22595:SF79">
    <property type="entry name" value="CHITINASE 12"/>
    <property type="match status" value="1"/>
</dbReference>
<dbReference type="Pfam" id="PF00182">
    <property type="entry name" value="Glyco_hydro_19"/>
    <property type="match status" value="1"/>
</dbReference>
<keyword evidence="6" id="KW-1185">Reference proteome</keyword>
<evidence type="ECO:0000313" key="5">
    <source>
        <dbReference type="EMBL" id="CAK9320807.1"/>
    </source>
</evidence>
<accession>A0ABP0YJZ1</accession>
<evidence type="ECO:0000256" key="3">
    <source>
        <dbReference type="ARBA" id="ARBA00023157"/>
    </source>
</evidence>
<evidence type="ECO:0000256" key="1">
    <source>
        <dbReference type="ARBA" id="ARBA00022669"/>
    </source>
</evidence>
<dbReference type="Gene3D" id="1.10.530.10">
    <property type="match status" value="1"/>
</dbReference>
<dbReference type="PANTHER" id="PTHR22595">
    <property type="entry name" value="CHITINASE-RELATED"/>
    <property type="match status" value="1"/>
</dbReference>
<protein>
    <recommendedName>
        <fullName evidence="4">Glycoside hydrolase family 19 catalytic domain-containing protein</fullName>
    </recommendedName>
</protein>
<evidence type="ECO:0000259" key="4">
    <source>
        <dbReference type="Pfam" id="PF00182"/>
    </source>
</evidence>
<name>A0ABP0YJZ1_9ROSI</name>
<proteinExistence type="predicted"/>
<dbReference type="InterPro" id="IPR000726">
    <property type="entry name" value="Glyco_hydro_19_cat"/>
</dbReference>
<keyword evidence="3" id="KW-1015">Disulfide bond</keyword>
<dbReference type="Proteomes" id="UP001642487">
    <property type="component" value="Chromosome 4"/>
</dbReference>